<name>D0MYC3_PHYIT</name>
<dbReference type="AlphaFoldDB" id="D0MYC3"/>
<dbReference type="Proteomes" id="UP000006643">
    <property type="component" value="Unassembled WGS sequence"/>
</dbReference>
<proteinExistence type="predicted"/>
<dbReference type="OrthoDB" id="10606001at2759"/>
<dbReference type="InParanoid" id="D0MYC3"/>
<gene>
    <name evidence="1" type="ORF">PITG_03722</name>
</gene>
<evidence type="ECO:0000313" key="2">
    <source>
        <dbReference type="Proteomes" id="UP000006643"/>
    </source>
</evidence>
<sequence>MVTGRPSMARKMPSKSLFWNVHRASRASCCAGESSSTAPIMRRTAAIRCAELKNMCSVRVRPIPCAPCARASRASSGVSAFVNTSMRRCASTHFMNCSSSPLITAFCSSCLP</sequence>
<organism evidence="1 2">
    <name type="scientific">Phytophthora infestans (strain T30-4)</name>
    <name type="common">Potato late blight agent</name>
    <dbReference type="NCBI Taxonomy" id="403677"/>
    <lineage>
        <taxon>Eukaryota</taxon>
        <taxon>Sar</taxon>
        <taxon>Stramenopiles</taxon>
        <taxon>Oomycota</taxon>
        <taxon>Peronosporomycetes</taxon>
        <taxon>Peronosporales</taxon>
        <taxon>Peronosporaceae</taxon>
        <taxon>Phytophthora</taxon>
    </lineage>
</organism>
<keyword evidence="2" id="KW-1185">Reference proteome</keyword>
<dbReference type="VEuPathDB" id="FungiDB:PITG_03722"/>
<dbReference type="EMBL" id="DS028121">
    <property type="protein sequence ID" value="EEY66170.1"/>
    <property type="molecule type" value="Genomic_DNA"/>
</dbReference>
<reference evidence="2" key="1">
    <citation type="journal article" date="2009" name="Nature">
        <title>Genome sequence and analysis of the Irish potato famine pathogen Phytophthora infestans.</title>
        <authorList>
            <consortium name="The Broad Institute Genome Sequencing Platform"/>
            <person name="Haas B.J."/>
            <person name="Kamoun S."/>
            <person name="Zody M.C."/>
            <person name="Jiang R.H."/>
            <person name="Handsaker R.E."/>
            <person name="Cano L.M."/>
            <person name="Grabherr M."/>
            <person name="Kodira C.D."/>
            <person name="Raffaele S."/>
            <person name="Torto-Alalibo T."/>
            <person name="Bozkurt T.O."/>
            <person name="Ah-Fong A.M."/>
            <person name="Alvarado L."/>
            <person name="Anderson V.L."/>
            <person name="Armstrong M.R."/>
            <person name="Avrova A."/>
            <person name="Baxter L."/>
            <person name="Beynon J."/>
            <person name="Boevink P.C."/>
            <person name="Bollmann S.R."/>
            <person name="Bos J.I."/>
            <person name="Bulone V."/>
            <person name="Cai G."/>
            <person name="Cakir C."/>
            <person name="Carrington J.C."/>
            <person name="Chawner M."/>
            <person name="Conti L."/>
            <person name="Costanzo S."/>
            <person name="Ewan R."/>
            <person name="Fahlgren N."/>
            <person name="Fischbach M.A."/>
            <person name="Fugelstad J."/>
            <person name="Gilroy E.M."/>
            <person name="Gnerre S."/>
            <person name="Green P.J."/>
            <person name="Grenville-Briggs L.J."/>
            <person name="Griffith J."/>
            <person name="Grunwald N.J."/>
            <person name="Horn K."/>
            <person name="Horner N.R."/>
            <person name="Hu C.H."/>
            <person name="Huitema E."/>
            <person name="Jeong D.H."/>
            <person name="Jones A.M."/>
            <person name="Jones J.D."/>
            <person name="Jones R.W."/>
            <person name="Karlsson E.K."/>
            <person name="Kunjeti S.G."/>
            <person name="Lamour K."/>
            <person name="Liu Z."/>
            <person name="Ma L."/>
            <person name="Maclean D."/>
            <person name="Chibucos M.C."/>
            <person name="McDonald H."/>
            <person name="McWalters J."/>
            <person name="Meijer H.J."/>
            <person name="Morgan W."/>
            <person name="Morris P.F."/>
            <person name="Munro C.A."/>
            <person name="O'Neill K."/>
            <person name="Ospina-Giraldo M."/>
            <person name="Pinzon A."/>
            <person name="Pritchard L."/>
            <person name="Ramsahoye B."/>
            <person name="Ren Q."/>
            <person name="Restrepo S."/>
            <person name="Roy S."/>
            <person name="Sadanandom A."/>
            <person name="Savidor A."/>
            <person name="Schornack S."/>
            <person name="Schwartz D.C."/>
            <person name="Schumann U.D."/>
            <person name="Schwessinger B."/>
            <person name="Seyer L."/>
            <person name="Sharpe T."/>
            <person name="Silvar C."/>
            <person name="Song J."/>
            <person name="Studholme D.J."/>
            <person name="Sykes S."/>
            <person name="Thines M."/>
            <person name="van de Vondervoort P.J."/>
            <person name="Phuntumart V."/>
            <person name="Wawra S."/>
            <person name="Weide R."/>
            <person name="Win J."/>
            <person name="Young C."/>
            <person name="Zhou S."/>
            <person name="Fry W."/>
            <person name="Meyers B.C."/>
            <person name="van West P."/>
            <person name="Ristaino J."/>
            <person name="Govers F."/>
            <person name="Birch P.R."/>
            <person name="Whisson S.C."/>
            <person name="Judelson H.S."/>
            <person name="Nusbaum C."/>
        </authorList>
    </citation>
    <scope>NUCLEOTIDE SEQUENCE [LARGE SCALE GENOMIC DNA]</scope>
    <source>
        <strain evidence="2">T30-4</strain>
    </source>
</reference>
<accession>D0MYC3</accession>
<dbReference type="GeneID" id="9467666"/>
<dbReference type="RefSeq" id="XP_002906769.1">
    <property type="nucleotide sequence ID" value="XM_002906723.1"/>
</dbReference>
<evidence type="ECO:0000313" key="1">
    <source>
        <dbReference type="EMBL" id="EEY66170.1"/>
    </source>
</evidence>
<dbReference type="KEGG" id="pif:PITG_03722"/>
<protein>
    <submittedName>
        <fullName evidence="1">Uncharacterized protein</fullName>
    </submittedName>
</protein>
<dbReference type="HOGENOM" id="CLU_2150786_0_0_1"/>